<dbReference type="SUPFAM" id="SSF52058">
    <property type="entry name" value="L domain-like"/>
    <property type="match status" value="1"/>
</dbReference>
<dbReference type="OrthoDB" id="266138at2759"/>
<keyword evidence="3" id="KW-0433">Leucine-rich repeat</keyword>
<dbReference type="PROSITE" id="PS51450">
    <property type="entry name" value="LRR"/>
    <property type="match status" value="3"/>
</dbReference>
<dbReference type="PANTHER" id="PTHR15454:SF73">
    <property type="entry name" value="DYNEIN AXONEMAL LIGHT CHAIN 1"/>
    <property type="match status" value="1"/>
</dbReference>
<dbReference type="Pfam" id="PF12799">
    <property type="entry name" value="LRR_4"/>
    <property type="match status" value="2"/>
</dbReference>
<dbReference type="InterPro" id="IPR025875">
    <property type="entry name" value="Leu-rich_rpt_4"/>
</dbReference>
<keyword evidence="9" id="KW-0966">Cell projection</keyword>
<sequence length="187" mass="20936">MSKATSCKDAIKAWAAKTGQKPEEAEIIKLFYQFPPIERMDASLSTLKGCVHLSLSSNNIDRIAGLNSLPNLKILSLGRNLIKRIEGLDGVKDTLEQLWISYNMIEKLGPLISLKRLRCLFIGNNLIASFGEVERLAELPDLQELVLIGNPLHQQHASTGNWRREVVRRLPGLKKLDGLPVTDDDRE</sequence>
<evidence type="ECO:0000256" key="3">
    <source>
        <dbReference type="ARBA" id="ARBA00022614"/>
    </source>
</evidence>
<dbReference type="GO" id="GO:0005874">
    <property type="term" value="C:microtubule"/>
    <property type="evidence" value="ECO:0007669"/>
    <property type="project" value="UniProtKB-KW"/>
</dbReference>
<keyword evidence="6" id="KW-0243">Dynein</keyword>
<evidence type="ECO:0000256" key="5">
    <source>
        <dbReference type="ARBA" id="ARBA00022737"/>
    </source>
</evidence>
<comment type="caution">
    <text evidence="12">The sequence shown here is derived from an EMBL/GenBank/DDBJ whole genome shotgun (WGS) entry which is preliminary data.</text>
</comment>
<evidence type="ECO:0000256" key="1">
    <source>
        <dbReference type="ARBA" id="ARBA00004430"/>
    </source>
</evidence>
<dbReference type="PANTHER" id="PTHR15454">
    <property type="entry name" value="NISCHARIN RELATED"/>
    <property type="match status" value="1"/>
</dbReference>
<reference evidence="12 13" key="1">
    <citation type="journal article" date="2015" name="Mol. Biochem. Parasitol.">
        <title>Identification of polymorphic genes for use in assemblage B genotyping assays through comparative genomics of multiple assemblage B Giardia duodenalis isolates.</title>
        <authorList>
            <person name="Wielinga C."/>
            <person name="Thompson R.C."/>
            <person name="Monis P."/>
            <person name="Ryan U."/>
        </authorList>
    </citation>
    <scope>NUCLEOTIDE SEQUENCE [LARGE SCALE GENOMIC DNA]</scope>
    <source>
        <strain evidence="12 13">BAH15c1</strain>
    </source>
</reference>
<organism evidence="12 13">
    <name type="scientific">Giardia duodenalis assemblage B</name>
    <dbReference type="NCBI Taxonomy" id="1394984"/>
    <lineage>
        <taxon>Eukaryota</taxon>
        <taxon>Metamonada</taxon>
        <taxon>Diplomonadida</taxon>
        <taxon>Hexamitidae</taxon>
        <taxon>Giardiinae</taxon>
        <taxon>Giardia</taxon>
    </lineage>
</organism>
<evidence type="ECO:0000256" key="4">
    <source>
        <dbReference type="ARBA" id="ARBA00022701"/>
    </source>
</evidence>
<keyword evidence="5" id="KW-0677">Repeat</keyword>
<comment type="similarity">
    <text evidence="10">Belongs to the dynein light chain LC1-type family.</text>
</comment>
<name>A0A132NM43_GIAIN</name>
<evidence type="ECO:0000256" key="8">
    <source>
        <dbReference type="ARBA" id="ARBA00023212"/>
    </source>
</evidence>
<dbReference type="InterPro" id="IPR001611">
    <property type="entry name" value="Leu-rich_rpt"/>
</dbReference>
<dbReference type="VEuPathDB" id="GiardiaDB:QR46_4901"/>
<dbReference type="GO" id="GO:0030286">
    <property type="term" value="C:dynein complex"/>
    <property type="evidence" value="ECO:0007669"/>
    <property type="project" value="UniProtKB-KW"/>
</dbReference>
<dbReference type="EMBL" id="JXTI01000296">
    <property type="protein sequence ID" value="KWX11141.1"/>
    <property type="molecule type" value="Genomic_DNA"/>
</dbReference>
<evidence type="ECO:0000256" key="11">
    <source>
        <dbReference type="ARBA" id="ARBA00049760"/>
    </source>
</evidence>
<evidence type="ECO:0000256" key="6">
    <source>
        <dbReference type="ARBA" id="ARBA00023017"/>
    </source>
</evidence>
<keyword evidence="8" id="KW-0206">Cytoskeleton</keyword>
<dbReference type="GO" id="GO:0005930">
    <property type="term" value="C:axoneme"/>
    <property type="evidence" value="ECO:0007669"/>
    <property type="project" value="UniProtKB-SubCell"/>
</dbReference>
<evidence type="ECO:0000256" key="10">
    <source>
        <dbReference type="ARBA" id="ARBA00049659"/>
    </source>
</evidence>
<keyword evidence="7" id="KW-0505">Motor protein</keyword>
<comment type="subcellular location">
    <subcellularLocation>
        <location evidence="1">Cytoplasm</location>
        <location evidence="1">Cytoskeleton</location>
        <location evidence="1">Cilium axoneme</location>
    </subcellularLocation>
</comment>
<evidence type="ECO:0000256" key="9">
    <source>
        <dbReference type="ARBA" id="ARBA00023273"/>
    </source>
</evidence>
<dbReference type="AlphaFoldDB" id="A0A132NM43"/>
<protein>
    <recommendedName>
        <fullName evidence="11">Dynein axonemal light chain 1</fullName>
    </recommendedName>
</protein>
<dbReference type="Gene3D" id="3.80.10.10">
    <property type="entry name" value="Ribonuclease Inhibitor"/>
    <property type="match status" value="1"/>
</dbReference>
<proteinExistence type="inferred from homology"/>
<dbReference type="InterPro" id="IPR032675">
    <property type="entry name" value="LRR_dom_sf"/>
</dbReference>
<keyword evidence="4" id="KW-0493">Microtubule</keyword>
<evidence type="ECO:0000313" key="13">
    <source>
        <dbReference type="Proteomes" id="UP000070089"/>
    </source>
</evidence>
<dbReference type="Proteomes" id="UP000070089">
    <property type="component" value="Unassembled WGS sequence"/>
</dbReference>
<dbReference type="SMART" id="SM00365">
    <property type="entry name" value="LRR_SD22"/>
    <property type="match status" value="4"/>
</dbReference>
<evidence type="ECO:0000313" key="12">
    <source>
        <dbReference type="EMBL" id="KWX11141.1"/>
    </source>
</evidence>
<dbReference type="FunFam" id="3.80.10.10:FF:000049">
    <property type="entry name" value="Dynein light chain 1"/>
    <property type="match status" value="1"/>
</dbReference>
<accession>A0A132NM43</accession>
<evidence type="ECO:0000256" key="7">
    <source>
        <dbReference type="ARBA" id="ARBA00023175"/>
    </source>
</evidence>
<keyword evidence="2" id="KW-0963">Cytoplasm</keyword>
<evidence type="ECO:0000256" key="2">
    <source>
        <dbReference type="ARBA" id="ARBA00022490"/>
    </source>
</evidence>
<gene>
    <name evidence="12" type="ORF">QR46_4901</name>
</gene>